<sequence length="51" mass="6177">MRNCHRRLNSTGAVIFEGSGAKPRLVVRRDWSFEDLRQRREETKRSEERLF</sequence>
<protein>
    <submittedName>
        <fullName evidence="1">Uncharacterized protein</fullName>
    </submittedName>
</protein>
<dbReference type="EMBL" id="JAAARO010000016">
    <property type="protein sequence ID" value="KAF5734291.1"/>
    <property type="molecule type" value="Genomic_DNA"/>
</dbReference>
<organism evidence="1 2">
    <name type="scientific">Tripterygium wilfordii</name>
    <name type="common">Thunder God vine</name>
    <dbReference type="NCBI Taxonomy" id="458696"/>
    <lineage>
        <taxon>Eukaryota</taxon>
        <taxon>Viridiplantae</taxon>
        <taxon>Streptophyta</taxon>
        <taxon>Embryophyta</taxon>
        <taxon>Tracheophyta</taxon>
        <taxon>Spermatophyta</taxon>
        <taxon>Magnoliopsida</taxon>
        <taxon>eudicotyledons</taxon>
        <taxon>Gunneridae</taxon>
        <taxon>Pentapetalae</taxon>
        <taxon>rosids</taxon>
        <taxon>fabids</taxon>
        <taxon>Celastrales</taxon>
        <taxon>Celastraceae</taxon>
        <taxon>Tripterygium</taxon>
    </lineage>
</organism>
<keyword evidence="2" id="KW-1185">Reference proteome</keyword>
<dbReference type="AlphaFoldDB" id="A0A7J7CJV6"/>
<proteinExistence type="predicted"/>
<reference evidence="1 2" key="1">
    <citation type="journal article" date="2020" name="Nat. Commun.">
        <title>Genome of Tripterygium wilfordii and identification of cytochrome P450 involved in triptolide biosynthesis.</title>
        <authorList>
            <person name="Tu L."/>
            <person name="Su P."/>
            <person name="Zhang Z."/>
            <person name="Gao L."/>
            <person name="Wang J."/>
            <person name="Hu T."/>
            <person name="Zhou J."/>
            <person name="Zhang Y."/>
            <person name="Zhao Y."/>
            <person name="Liu Y."/>
            <person name="Song Y."/>
            <person name="Tong Y."/>
            <person name="Lu Y."/>
            <person name="Yang J."/>
            <person name="Xu C."/>
            <person name="Jia M."/>
            <person name="Peters R.J."/>
            <person name="Huang L."/>
            <person name="Gao W."/>
        </authorList>
    </citation>
    <scope>NUCLEOTIDE SEQUENCE [LARGE SCALE GENOMIC DNA]</scope>
    <source>
        <strain evidence="2">cv. XIE 37</strain>
        <tissue evidence="1">Leaf</tissue>
    </source>
</reference>
<accession>A0A7J7CJV6</accession>
<dbReference type="Proteomes" id="UP000593562">
    <property type="component" value="Unassembled WGS sequence"/>
</dbReference>
<gene>
    <name evidence="1" type="ORF">HS088_TW16G00738</name>
</gene>
<evidence type="ECO:0000313" key="1">
    <source>
        <dbReference type="EMBL" id="KAF5734291.1"/>
    </source>
</evidence>
<comment type="caution">
    <text evidence="1">The sequence shown here is derived from an EMBL/GenBank/DDBJ whole genome shotgun (WGS) entry which is preliminary data.</text>
</comment>
<evidence type="ECO:0000313" key="2">
    <source>
        <dbReference type="Proteomes" id="UP000593562"/>
    </source>
</evidence>
<dbReference type="InParanoid" id="A0A7J7CJV6"/>
<name>A0A7J7CJV6_TRIWF</name>